<feature type="domain" description="UBA" evidence="2">
    <location>
        <begin position="304"/>
        <end position="351"/>
    </location>
</feature>
<evidence type="ECO:0000259" key="3">
    <source>
        <dbReference type="PROSITE" id="PS51497"/>
    </source>
</evidence>
<dbReference type="InterPro" id="IPR009060">
    <property type="entry name" value="UBA-like_sf"/>
</dbReference>
<dbReference type="GO" id="GO:0043130">
    <property type="term" value="F:ubiquitin binding"/>
    <property type="evidence" value="ECO:0007669"/>
    <property type="project" value="InterPro"/>
</dbReference>
<dbReference type="InterPro" id="IPR023340">
    <property type="entry name" value="UMA"/>
</dbReference>
<evidence type="ECO:0000256" key="1">
    <source>
        <dbReference type="SAM" id="MobiDB-lite"/>
    </source>
</evidence>
<sequence>MASSRKDVACYLDGVQVKVSEKFRPPRRIVLPIGLTRNFYPQTLQENYDFDLEQRTIEFAERYRQEQESKRQARTDRVAADIEQFTQLASQDRPSVGDVSPGSTNCVSAAAVTAAAVTSASILQPALAPETPGTTAPQSSTQKSFSLAEFENDSSSPFDYVELQTINELEELSSVFQGMTVQSPQATPAEMEHPSNEPTWPEPRATEASVEKEGSTKPSLHFSRSAADVSSSGDRSISHNTITPPPEPVLDVEPKQDETLQPQHDHQAAAKEAPAENLSPLLRSLMDMGFDKHRAQRALRSQGSTDDKKVVEYLCQVQSLVDAGFNDVEAEKALEVSSGNYEQALEFLQLQQQFLALGFKKDSIVSALVKAQNDRDKALDLLLG</sequence>
<feature type="domain" description="UBA" evidence="2">
    <location>
        <begin position="352"/>
        <end position="384"/>
    </location>
</feature>
<accession>A0A131XDY9</accession>
<dbReference type="PANTHER" id="PTHR15960:SF5">
    <property type="entry name" value="LD44032P"/>
    <property type="match status" value="1"/>
</dbReference>
<dbReference type="SMART" id="SM00165">
    <property type="entry name" value="UBA"/>
    <property type="match status" value="3"/>
</dbReference>
<dbReference type="Pfam" id="PF00627">
    <property type="entry name" value="UBA"/>
    <property type="match status" value="1"/>
</dbReference>
<dbReference type="EMBL" id="GEFH01003804">
    <property type="protein sequence ID" value="JAP64777.1"/>
    <property type="molecule type" value="mRNA"/>
</dbReference>
<reference evidence="4" key="1">
    <citation type="journal article" date="2017" name="Ticks Tick Borne Dis.">
        <title>An insight into the sialome of Hyalomma excavatum.</title>
        <authorList>
            <person name="Ribeiro J.M."/>
            <person name="Slovak M."/>
            <person name="Francischetti I.M."/>
        </authorList>
    </citation>
    <scope>NUCLEOTIDE SEQUENCE</scope>
    <source>
        <strain evidence="4">Samish</strain>
        <tissue evidence="4">Salivary glands</tissue>
    </source>
</reference>
<evidence type="ECO:0000259" key="2">
    <source>
        <dbReference type="PROSITE" id="PS50030"/>
    </source>
</evidence>
<dbReference type="Gene3D" id="1.20.120.1920">
    <property type="entry name" value="UBAP1 SOUBA domain"/>
    <property type="match status" value="1"/>
</dbReference>
<feature type="compositionally biased region" description="Polar residues" evidence="1">
    <location>
        <begin position="228"/>
        <end position="242"/>
    </location>
</feature>
<proteinExistence type="evidence at transcript level"/>
<dbReference type="InterPro" id="IPR015940">
    <property type="entry name" value="UBA"/>
</dbReference>
<dbReference type="InterPro" id="IPR042575">
    <property type="entry name" value="UBAP1_C"/>
</dbReference>
<dbReference type="AlphaFoldDB" id="A0A131XDY9"/>
<protein>
    <submittedName>
        <fullName evidence="4">Putative ubiquitin-associated protein 1</fullName>
    </submittedName>
</protein>
<feature type="compositionally biased region" description="Polar residues" evidence="1">
    <location>
        <begin position="132"/>
        <end position="145"/>
    </location>
</feature>
<name>A0A131XDY9_9ACAR</name>
<evidence type="ECO:0000313" key="4">
    <source>
        <dbReference type="EMBL" id="JAP64777.1"/>
    </source>
</evidence>
<dbReference type="CDD" id="cd14287">
    <property type="entry name" value="UBA_At3g58460_like"/>
    <property type="match status" value="1"/>
</dbReference>
<dbReference type="SUPFAM" id="SSF46934">
    <property type="entry name" value="UBA-like"/>
    <property type="match status" value="2"/>
</dbReference>
<dbReference type="PANTHER" id="PTHR15960">
    <property type="entry name" value="LD44032P"/>
    <property type="match status" value="1"/>
</dbReference>
<feature type="domain" description="UMA" evidence="3">
    <location>
        <begin position="12"/>
        <end position="57"/>
    </location>
</feature>
<feature type="compositionally biased region" description="Basic and acidic residues" evidence="1">
    <location>
        <begin position="252"/>
        <end position="269"/>
    </location>
</feature>
<dbReference type="PROSITE" id="PS50030">
    <property type="entry name" value="UBA"/>
    <property type="match status" value="2"/>
</dbReference>
<dbReference type="GO" id="GO:0000813">
    <property type="term" value="C:ESCRT I complex"/>
    <property type="evidence" value="ECO:0007669"/>
    <property type="project" value="InterPro"/>
</dbReference>
<dbReference type="InterPro" id="IPR038870">
    <property type="entry name" value="UBAP1"/>
</dbReference>
<dbReference type="PROSITE" id="PS51497">
    <property type="entry name" value="UMA"/>
    <property type="match status" value="1"/>
</dbReference>
<dbReference type="GO" id="GO:0043162">
    <property type="term" value="P:ubiquitin-dependent protein catabolic process via the multivesicular body sorting pathway"/>
    <property type="evidence" value="ECO:0007669"/>
    <property type="project" value="InterPro"/>
</dbReference>
<feature type="region of interest" description="Disordered" evidence="1">
    <location>
        <begin position="181"/>
        <end position="276"/>
    </location>
</feature>
<organism evidence="4">
    <name type="scientific">Hyalomma excavatum</name>
    <dbReference type="NCBI Taxonomy" id="257692"/>
    <lineage>
        <taxon>Eukaryota</taxon>
        <taxon>Metazoa</taxon>
        <taxon>Ecdysozoa</taxon>
        <taxon>Arthropoda</taxon>
        <taxon>Chelicerata</taxon>
        <taxon>Arachnida</taxon>
        <taxon>Acari</taxon>
        <taxon>Parasitiformes</taxon>
        <taxon>Ixodida</taxon>
        <taxon>Ixodoidea</taxon>
        <taxon>Ixodidae</taxon>
        <taxon>Hyalomminae</taxon>
        <taxon>Hyalomma</taxon>
    </lineage>
</organism>
<feature type="region of interest" description="Disordered" evidence="1">
    <location>
        <begin position="128"/>
        <end position="151"/>
    </location>
</feature>